<dbReference type="InterPro" id="IPR046584">
    <property type="entry name" value="DUF6642"/>
</dbReference>
<dbReference type="OrthoDB" id="1073355at2"/>
<keyword evidence="2" id="KW-1185">Reference proteome</keyword>
<accession>A0A3A9ZWM1</accession>
<comment type="caution">
    <text evidence="1">The sequence shown here is derived from an EMBL/GenBank/DDBJ whole genome shotgun (WGS) entry which is preliminary data.</text>
</comment>
<dbReference type="RefSeq" id="WP_120781548.1">
    <property type="nucleotide sequence ID" value="NZ_JBHLUP010000002.1"/>
</dbReference>
<evidence type="ECO:0000313" key="2">
    <source>
        <dbReference type="Proteomes" id="UP000279968"/>
    </source>
</evidence>
<evidence type="ECO:0008006" key="3">
    <source>
        <dbReference type="Google" id="ProtNLM"/>
    </source>
</evidence>
<dbReference type="EMBL" id="RBAN01000004">
    <property type="protein sequence ID" value="RKN52641.1"/>
    <property type="molecule type" value="Genomic_DNA"/>
</dbReference>
<name>A0A3A9ZWM1_9ACTN</name>
<evidence type="ECO:0000313" key="1">
    <source>
        <dbReference type="EMBL" id="RKN52641.1"/>
    </source>
</evidence>
<dbReference type="Proteomes" id="UP000279968">
    <property type="component" value="Unassembled WGS sequence"/>
</dbReference>
<reference evidence="1 2" key="1">
    <citation type="journal article" date="2015" name="Int. J. Syst. Evol. Microbiol.">
        <title>Micromonospora costi sp. nov., isolated from a leaf of Costus speciosus.</title>
        <authorList>
            <person name="Thawai C."/>
        </authorList>
    </citation>
    <scope>NUCLEOTIDE SEQUENCE [LARGE SCALE GENOMIC DNA]</scope>
    <source>
        <strain evidence="1 2">CS1-12</strain>
    </source>
</reference>
<protein>
    <recommendedName>
        <fullName evidence="3">CHAT domain-containing protein</fullName>
    </recommendedName>
</protein>
<dbReference type="AlphaFoldDB" id="A0A3A9ZWM1"/>
<dbReference type="Pfam" id="PF20347">
    <property type="entry name" value="DUF6642"/>
    <property type="match status" value="1"/>
</dbReference>
<gene>
    <name evidence="1" type="ORF">D7193_22565</name>
</gene>
<sequence length="207" mass="23268">MAKPGGVFCVEGLWDNDLAQRGSVLPTLELLERLGTIRFIHRDTATPEELHYFLDRWLTRKYSTYEVGFFALHGSPSEVHLSDSHSVRLKEIASWMSGRCEGKRLYFGSCSALRASEGTLAEFLRETGAAMVCGFTKKIDWIESAAFETVVLNRLVNGGRVNSVEQLARSARWAPLAQHLGFRVFYRNGDPARLPSMRTPQESAVRT</sequence>
<organism evidence="1 2">
    <name type="scientific">Micromonospora costi</name>
    <dbReference type="NCBI Taxonomy" id="1530042"/>
    <lineage>
        <taxon>Bacteria</taxon>
        <taxon>Bacillati</taxon>
        <taxon>Actinomycetota</taxon>
        <taxon>Actinomycetes</taxon>
        <taxon>Micromonosporales</taxon>
        <taxon>Micromonosporaceae</taxon>
        <taxon>Micromonospora</taxon>
    </lineage>
</organism>
<proteinExistence type="predicted"/>